<dbReference type="Proteomes" id="UP000219111">
    <property type="component" value="Unassembled WGS sequence"/>
</dbReference>
<dbReference type="GO" id="GO:0008168">
    <property type="term" value="F:methyltransferase activity"/>
    <property type="evidence" value="ECO:0007669"/>
    <property type="project" value="UniProtKB-KW"/>
</dbReference>
<protein>
    <submittedName>
        <fullName evidence="3">FkbM family methyltransferase</fullName>
    </submittedName>
</protein>
<dbReference type="SUPFAM" id="SSF53335">
    <property type="entry name" value="S-adenosyl-L-methionine-dependent methyltransferases"/>
    <property type="match status" value="1"/>
</dbReference>
<reference evidence="4" key="1">
    <citation type="submission" date="2017-08" db="EMBL/GenBank/DDBJ databases">
        <authorList>
            <person name="Varghese N."/>
            <person name="Submissions S."/>
        </authorList>
    </citation>
    <scope>NUCLEOTIDE SEQUENCE [LARGE SCALE GENOMIC DNA]</scope>
    <source>
        <strain evidence="4">JA276</strain>
    </source>
</reference>
<evidence type="ECO:0000313" key="4">
    <source>
        <dbReference type="Proteomes" id="UP000219111"/>
    </source>
</evidence>
<dbReference type="NCBIfam" id="TIGR01444">
    <property type="entry name" value="fkbM_fam"/>
    <property type="match status" value="1"/>
</dbReference>
<proteinExistence type="predicted"/>
<sequence length="447" mass="48413">MPQAFRDAPPASLVLIGPPPLEALAPLIAAAPGAVVLVEPNPDLAVRMERQFASRESVKVLPFGIDAAPGHADLSSFNFPGLRSLRRPTPALRALLPGLQLRSSLHVEVITPAELIARIGPLPRPQHLWIDAPGAEMAILQGLLEAGALERIDRIRLRCPAEEMFEGGSSVANLRNWAEAEGLRMIAEDLHDPDWPELTFEIDVVAQQLRKTREELDRQVARAEALEAQGAEQARQCERLEAQRAAIEAEAGAAQAALADRLTAMEARAQSAETALKRSEIRVKTLEVERSAQAQAREAAQQALNGSKAETATLREALTAMETRAKTAESILSQRATRMEDAEAAQKRMAEKLEQKDLDLGVAMRSQAAAQSDLLDLRGRFEALQTEKQTLDALLRRVTSRLSAASDHLHMLAAMPTEPTPSDSAAPAIDAVPTEARTAEGKGEDRP</sequence>
<feature type="region of interest" description="Disordered" evidence="2">
    <location>
        <begin position="415"/>
        <end position="447"/>
    </location>
</feature>
<feature type="compositionally biased region" description="Basic and acidic residues" evidence="2">
    <location>
        <begin position="437"/>
        <end position="447"/>
    </location>
</feature>
<dbReference type="EMBL" id="OBMT01000005">
    <property type="protein sequence ID" value="SOC06902.1"/>
    <property type="molecule type" value="Genomic_DNA"/>
</dbReference>
<dbReference type="GO" id="GO:0032259">
    <property type="term" value="P:methylation"/>
    <property type="evidence" value="ECO:0007669"/>
    <property type="project" value="UniProtKB-KW"/>
</dbReference>
<evidence type="ECO:0000256" key="2">
    <source>
        <dbReference type="SAM" id="MobiDB-lite"/>
    </source>
</evidence>
<keyword evidence="3" id="KW-0489">Methyltransferase</keyword>
<accession>A0A285SG40</accession>
<keyword evidence="4" id="KW-1185">Reference proteome</keyword>
<gene>
    <name evidence="3" type="ORF">SAMN05877831_105175</name>
</gene>
<dbReference type="OrthoDB" id="7877495at2"/>
<organism evidence="3 4">
    <name type="scientific">Rhodobacter maris</name>
    <dbReference type="NCBI Taxonomy" id="446682"/>
    <lineage>
        <taxon>Bacteria</taxon>
        <taxon>Pseudomonadati</taxon>
        <taxon>Pseudomonadota</taxon>
        <taxon>Alphaproteobacteria</taxon>
        <taxon>Rhodobacterales</taxon>
        <taxon>Rhodobacter group</taxon>
        <taxon>Rhodobacter</taxon>
    </lineage>
</organism>
<evidence type="ECO:0000256" key="1">
    <source>
        <dbReference type="SAM" id="Coils"/>
    </source>
</evidence>
<dbReference type="SUPFAM" id="SSF57997">
    <property type="entry name" value="Tropomyosin"/>
    <property type="match status" value="1"/>
</dbReference>
<keyword evidence="1" id="KW-0175">Coiled coil</keyword>
<dbReference type="RefSeq" id="WP_097069935.1">
    <property type="nucleotide sequence ID" value="NZ_OBMT01000005.1"/>
</dbReference>
<dbReference type="Gene3D" id="3.40.50.150">
    <property type="entry name" value="Vaccinia Virus protein VP39"/>
    <property type="match status" value="1"/>
</dbReference>
<feature type="coiled-coil region" evidence="1">
    <location>
        <begin position="206"/>
        <end position="289"/>
    </location>
</feature>
<keyword evidence="3" id="KW-0808">Transferase</keyword>
<evidence type="ECO:0000313" key="3">
    <source>
        <dbReference type="EMBL" id="SOC06902.1"/>
    </source>
</evidence>
<dbReference type="InterPro" id="IPR006342">
    <property type="entry name" value="FkbM_mtfrase"/>
</dbReference>
<name>A0A285SG40_9RHOB</name>
<dbReference type="AlphaFoldDB" id="A0A285SG40"/>
<dbReference type="InterPro" id="IPR029063">
    <property type="entry name" value="SAM-dependent_MTases_sf"/>
</dbReference>